<reference evidence="15" key="1">
    <citation type="submission" date="2023-01" db="EMBL/GenBank/DDBJ databases">
        <title>Key to firefly adult light organ development and bioluminescence: homeobox transcription factors regulate luciferase expression and transportation to peroxisome.</title>
        <authorList>
            <person name="Fu X."/>
        </authorList>
    </citation>
    <scope>NUCLEOTIDE SEQUENCE [LARGE SCALE GENOMIC DNA]</scope>
</reference>
<evidence type="ECO:0000313" key="14">
    <source>
        <dbReference type="EMBL" id="KAK4877967.1"/>
    </source>
</evidence>
<dbReference type="InterPro" id="IPR006028">
    <property type="entry name" value="GABAA/Glycine_rcpt"/>
</dbReference>
<keyword evidence="6 11" id="KW-0732">Signal</keyword>
<dbReference type="Pfam" id="PF02932">
    <property type="entry name" value="Neur_chan_memb"/>
    <property type="match status" value="1"/>
</dbReference>
<dbReference type="GO" id="GO:0004888">
    <property type="term" value="F:transmembrane signaling receptor activity"/>
    <property type="evidence" value="ECO:0007669"/>
    <property type="project" value="InterPro"/>
</dbReference>
<keyword evidence="8 11" id="KW-0406">Ion transport</keyword>
<keyword evidence="5 11" id="KW-0812">Transmembrane</keyword>
<evidence type="ECO:0000256" key="4">
    <source>
        <dbReference type="ARBA" id="ARBA00022475"/>
    </source>
</evidence>
<comment type="subcellular location">
    <subcellularLocation>
        <location evidence="2">Cell membrane</location>
    </subcellularLocation>
    <subcellularLocation>
        <location evidence="1">Membrane</location>
        <topology evidence="1">Multi-pass membrane protein</topology>
    </subcellularLocation>
</comment>
<keyword evidence="7 11" id="KW-1133">Transmembrane helix</keyword>
<keyword evidence="15" id="KW-1185">Reference proteome</keyword>
<evidence type="ECO:0000256" key="5">
    <source>
        <dbReference type="ARBA" id="ARBA00022692"/>
    </source>
</evidence>
<dbReference type="PANTHER" id="PTHR18945">
    <property type="entry name" value="NEUROTRANSMITTER GATED ION CHANNEL"/>
    <property type="match status" value="1"/>
</dbReference>
<dbReference type="GO" id="GO:0005254">
    <property type="term" value="F:chloride channel activity"/>
    <property type="evidence" value="ECO:0007669"/>
    <property type="project" value="UniProtKB-ARBA"/>
</dbReference>
<dbReference type="InterPro" id="IPR006202">
    <property type="entry name" value="Neur_chan_lig-bd"/>
</dbReference>
<accession>A0AAN7SEG4</accession>
<name>A0AAN7SEG4_9COLE</name>
<feature type="chain" id="PRO_5042667522" evidence="11">
    <location>
        <begin position="21"/>
        <end position="392"/>
    </location>
</feature>
<proteinExistence type="inferred from homology"/>
<organism evidence="14 15">
    <name type="scientific">Aquatica leii</name>
    <dbReference type="NCBI Taxonomy" id="1421715"/>
    <lineage>
        <taxon>Eukaryota</taxon>
        <taxon>Metazoa</taxon>
        <taxon>Ecdysozoa</taxon>
        <taxon>Arthropoda</taxon>
        <taxon>Hexapoda</taxon>
        <taxon>Insecta</taxon>
        <taxon>Pterygota</taxon>
        <taxon>Neoptera</taxon>
        <taxon>Endopterygota</taxon>
        <taxon>Coleoptera</taxon>
        <taxon>Polyphaga</taxon>
        <taxon>Elateriformia</taxon>
        <taxon>Elateroidea</taxon>
        <taxon>Lampyridae</taxon>
        <taxon>Luciolinae</taxon>
        <taxon>Aquatica</taxon>
    </lineage>
</organism>
<dbReference type="InterPro" id="IPR038050">
    <property type="entry name" value="Neuro_actylchol_rec"/>
</dbReference>
<protein>
    <submittedName>
        <fullName evidence="14">Uncharacterized protein</fullName>
    </submittedName>
</protein>
<dbReference type="AlphaFoldDB" id="A0AAN7SEG4"/>
<feature type="signal peptide" evidence="11">
    <location>
        <begin position="1"/>
        <end position="20"/>
    </location>
</feature>
<evidence type="ECO:0000256" key="2">
    <source>
        <dbReference type="ARBA" id="ARBA00004236"/>
    </source>
</evidence>
<evidence type="ECO:0000256" key="10">
    <source>
        <dbReference type="ARBA" id="ARBA00023303"/>
    </source>
</evidence>
<evidence type="ECO:0000259" key="13">
    <source>
        <dbReference type="Pfam" id="PF02932"/>
    </source>
</evidence>
<dbReference type="GO" id="GO:0005230">
    <property type="term" value="F:extracellular ligand-gated monoatomic ion channel activity"/>
    <property type="evidence" value="ECO:0007669"/>
    <property type="project" value="InterPro"/>
</dbReference>
<feature type="transmembrane region" description="Helical" evidence="11">
    <location>
        <begin position="344"/>
        <end position="366"/>
    </location>
</feature>
<dbReference type="InterPro" id="IPR006201">
    <property type="entry name" value="Neur_channel"/>
</dbReference>
<dbReference type="InterPro" id="IPR006029">
    <property type="entry name" value="Neurotrans-gated_channel_TM"/>
</dbReference>
<dbReference type="Gene3D" id="2.70.170.10">
    <property type="entry name" value="Neurotransmitter-gated ion-channel ligand-binding domain"/>
    <property type="match status" value="1"/>
</dbReference>
<evidence type="ECO:0000313" key="15">
    <source>
        <dbReference type="Proteomes" id="UP001353858"/>
    </source>
</evidence>
<feature type="domain" description="Neurotransmitter-gated ion-channel ligand-binding" evidence="12">
    <location>
        <begin position="40"/>
        <end position="213"/>
    </location>
</feature>
<comment type="caution">
    <text evidence="14">The sequence shown here is derived from an EMBL/GenBank/DDBJ whole genome shotgun (WGS) entry which is preliminary data.</text>
</comment>
<dbReference type="SUPFAM" id="SSF90112">
    <property type="entry name" value="Neurotransmitter-gated ion-channel transmembrane pore"/>
    <property type="match status" value="1"/>
</dbReference>
<evidence type="ECO:0000256" key="8">
    <source>
        <dbReference type="ARBA" id="ARBA00023065"/>
    </source>
</evidence>
<dbReference type="SUPFAM" id="SSF63712">
    <property type="entry name" value="Nicotinic receptor ligand binding domain-like"/>
    <property type="match status" value="1"/>
</dbReference>
<dbReference type="Proteomes" id="UP001353858">
    <property type="component" value="Unassembled WGS sequence"/>
</dbReference>
<dbReference type="PRINTS" id="PR00253">
    <property type="entry name" value="GABAARECEPTR"/>
</dbReference>
<evidence type="ECO:0000256" key="9">
    <source>
        <dbReference type="ARBA" id="ARBA00023136"/>
    </source>
</evidence>
<feature type="domain" description="Neurotransmitter-gated ion-channel transmembrane" evidence="13">
    <location>
        <begin position="243"/>
        <end position="321"/>
    </location>
</feature>
<feature type="transmembrane region" description="Helical" evidence="11">
    <location>
        <begin position="264"/>
        <end position="285"/>
    </location>
</feature>
<dbReference type="InterPro" id="IPR018000">
    <property type="entry name" value="Neurotransmitter_ion_chnl_CS"/>
</dbReference>
<dbReference type="GO" id="GO:0005886">
    <property type="term" value="C:plasma membrane"/>
    <property type="evidence" value="ECO:0007669"/>
    <property type="project" value="UniProtKB-SubCell"/>
</dbReference>
<comment type="similarity">
    <text evidence="11">Belongs to the ligand-gated ion channel (TC 1.A.9) family.</text>
</comment>
<evidence type="ECO:0000256" key="7">
    <source>
        <dbReference type="ARBA" id="ARBA00022989"/>
    </source>
</evidence>
<gene>
    <name evidence="14" type="ORF">RN001_010473</name>
</gene>
<sequence length="392" mass="44408">MKSLKTLVLFIACLSQQACCKTVSQLKREILDQILPKNENEIFVAPGNNTNGVTVVETSLHVLDIEDVNENNLEFTLTLYFRHGWKDHRLKYIANNQFGYVSINDDGVIWTPDTFFVNEKKGHGFDVLRPNVFIKIYPDGYVECSKKVSVTLACPMDFTRFPFDKQQCSVRMESYGSGTDSIILKWKQHSAISISESVVLPLFQVDKLVSSSGSIHLTTVEYSFLNISIYFTRRLSYYVHQVFLPSILIVIISWLPFWLKKQALVARLLVGIGLVMTYTMCVLKFQPKTSYATSMQYFTWMCMTFLVTSLLETIAIHILSKDDDQIKDCVESGNVKTPRVKADFVVLGSRFLVPLIFGLLCFVYFVTNGGFGSDDGVEVPGNKTSEIIVNAF</sequence>
<dbReference type="PRINTS" id="PR00252">
    <property type="entry name" value="NRIONCHANNEL"/>
</dbReference>
<dbReference type="PROSITE" id="PS00236">
    <property type="entry name" value="NEUROTR_ION_CHANNEL"/>
    <property type="match status" value="1"/>
</dbReference>
<keyword evidence="4" id="KW-1003">Cell membrane</keyword>
<evidence type="ECO:0000256" key="11">
    <source>
        <dbReference type="RuleBase" id="RU000687"/>
    </source>
</evidence>
<feature type="transmembrane region" description="Helical" evidence="11">
    <location>
        <begin position="297"/>
        <end position="319"/>
    </location>
</feature>
<dbReference type="Gene3D" id="1.20.58.390">
    <property type="entry name" value="Neurotransmitter-gated ion-channel transmembrane domain"/>
    <property type="match status" value="1"/>
</dbReference>
<keyword evidence="9 11" id="KW-0472">Membrane</keyword>
<dbReference type="EMBL" id="JARPUR010000004">
    <property type="protein sequence ID" value="KAK4877967.1"/>
    <property type="molecule type" value="Genomic_DNA"/>
</dbReference>
<feature type="transmembrane region" description="Helical" evidence="11">
    <location>
        <begin position="237"/>
        <end position="257"/>
    </location>
</feature>
<dbReference type="InterPro" id="IPR036734">
    <property type="entry name" value="Neur_chan_lig-bd_sf"/>
</dbReference>
<dbReference type="GO" id="GO:0099095">
    <property type="term" value="F:ligand-gated monoatomic anion channel activity"/>
    <property type="evidence" value="ECO:0007669"/>
    <property type="project" value="UniProtKB-ARBA"/>
</dbReference>
<dbReference type="Pfam" id="PF02931">
    <property type="entry name" value="Neur_chan_LBD"/>
    <property type="match status" value="1"/>
</dbReference>
<dbReference type="InterPro" id="IPR036719">
    <property type="entry name" value="Neuro-gated_channel_TM_sf"/>
</dbReference>
<evidence type="ECO:0000256" key="6">
    <source>
        <dbReference type="ARBA" id="ARBA00022729"/>
    </source>
</evidence>
<keyword evidence="3 11" id="KW-0813">Transport</keyword>
<evidence type="ECO:0000259" key="12">
    <source>
        <dbReference type="Pfam" id="PF02931"/>
    </source>
</evidence>
<evidence type="ECO:0000256" key="3">
    <source>
        <dbReference type="ARBA" id="ARBA00022448"/>
    </source>
</evidence>
<keyword evidence="10 11" id="KW-0407">Ion channel</keyword>
<evidence type="ECO:0000256" key="1">
    <source>
        <dbReference type="ARBA" id="ARBA00004141"/>
    </source>
</evidence>